<dbReference type="PANTHER" id="PTHR35910">
    <property type="entry name" value="2EXR DOMAIN-CONTAINING PROTEIN"/>
    <property type="match status" value="1"/>
</dbReference>
<dbReference type="Pfam" id="PF20150">
    <property type="entry name" value="2EXR"/>
    <property type="match status" value="1"/>
</dbReference>
<evidence type="ECO:0000313" key="3">
    <source>
        <dbReference type="Proteomes" id="UP000070700"/>
    </source>
</evidence>
<protein>
    <recommendedName>
        <fullName evidence="1">2EXR domain-containing protein</fullName>
    </recommendedName>
</protein>
<dbReference type="PANTHER" id="PTHR35910:SF6">
    <property type="entry name" value="2EXR DOMAIN-CONTAINING PROTEIN"/>
    <property type="match status" value="1"/>
</dbReference>
<reference evidence="2 3" key="1">
    <citation type="submission" date="2015-10" db="EMBL/GenBank/DDBJ databases">
        <title>Full genome of DAOMC 229536 Phialocephala scopiformis, a fungal endophyte of spruce producing the potent anti-insectan compound rugulosin.</title>
        <authorList>
            <consortium name="DOE Joint Genome Institute"/>
            <person name="Walker A.K."/>
            <person name="Frasz S.L."/>
            <person name="Seifert K.A."/>
            <person name="Miller J.D."/>
            <person name="Mondo S.J."/>
            <person name="Labutti K."/>
            <person name="Lipzen A."/>
            <person name="Dockter R."/>
            <person name="Kennedy M."/>
            <person name="Grigoriev I.V."/>
            <person name="Spatafora J.W."/>
        </authorList>
    </citation>
    <scope>NUCLEOTIDE SEQUENCE [LARGE SCALE GENOMIC DNA]</scope>
    <source>
        <strain evidence="2 3">CBS 120377</strain>
    </source>
</reference>
<evidence type="ECO:0000313" key="2">
    <source>
        <dbReference type="EMBL" id="KUJ18984.1"/>
    </source>
</evidence>
<dbReference type="Proteomes" id="UP000070700">
    <property type="component" value="Unassembled WGS sequence"/>
</dbReference>
<gene>
    <name evidence="2" type="ORF">LY89DRAFT_717476</name>
</gene>
<dbReference type="KEGG" id="psco:LY89DRAFT_717476"/>
<keyword evidence="3" id="KW-1185">Reference proteome</keyword>
<dbReference type="EMBL" id="KQ947412">
    <property type="protein sequence ID" value="KUJ18984.1"/>
    <property type="molecule type" value="Genomic_DNA"/>
</dbReference>
<dbReference type="InterPro" id="IPR045518">
    <property type="entry name" value="2EXR"/>
</dbReference>
<dbReference type="InParanoid" id="A0A194XFS9"/>
<proteinExistence type="predicted"/>
<accession>A0A194XFS9</accession>
<feature type="domain" description="2EXR" evidence="1">
    <location>
        <begin position="25"/>
        <end position="143"/>
    </location>
</feature>
<dbReference type="OrthoDB" id="3561583at2759"/>
<sequence>MSTNPTSEDVTPNQLIESPNMVLAFTLFPNLPVELRLKIWKEAAHITRNVDIWIRRAKLISDDWLVPNLDHLGYPRSYFYFISASPIPSILHVSHESRSEALIHYQLDFATSREIHRSITSINDKRRDQSFEAHTYINWKVDRVCFMNISRGNRAAMDTFMAKCLDNKVRTTALGVQMAVTSQPNGDIAFLNWMYNLRANWPLKHMMRLRNLLHGSLEELILFHSFEQGAVSLPWKVPAEQDQRFLRDGASTIDLKDTFAGI</sequence>
<dbReference type="RefSeq" id="XP_018073339.1">
    <property type="nucleotide sequence ID" value="XM_018218351.1"/>
</dbReference>
<organism evidence="2 3">
    <name type="scientific">Mollisia scopiformis</name>
    <name type="common">Conifer needle endophyte fungus</name>
    <name type="synonym">Phialocephala scopiformis</name>
    <dbReference type="NCBI Taxonomy" id="149040"/>
    <lineage>
        <taxon>Eukaryota</taxon>
        <taxon>Fungi</taxon>
        <taxon>Dikarya</taxon>
        <taxon>Ascomycota</taxon>
        <taxon>Pezizomycotina</taxon>
        <taxon>Leotiomycetes</taxon>
        <taxon>Helotiales</taxon>
        <taxon>Mollisiaceae</taxon>
        <taxon>Mollisia</taxon>
    </lineage>
</organism>
<dbReference type="GeneID" id="28828077"/>
<name>A0A194XFS9_MOLSC</name>
<dbReference type="AlphaFoldDB" id="A0A194XFS9"/>
<evidence type="ECO:0000259" key="1">
    <source>
        <dbReference type="Pfam" id="PF20150"/>
    </source>
</evidence>